<sequence length="73" mass="7687">MGHQNNISFDGLTPEAAKNLADGFAASSSKRINDIFGRMKEIKDMDEVTFKRMQDLAAAGNGGCFIGCSGAAS</sequence>
<dbReference type="AlphaFoldDB" id="A0A1C1YXE4"/>
<organism evidence="1 2">
    <name type="scientific">Hoeflea olei</name>
    <dbReference type="NCBI Taxonomy" id="1480615"/>
    <lineage>
        <taxon>Bacteria</taxon>
        <taxon>Pseudomonadati</taxon>
        <taxon>Pseudomonadota</taxon>
        <taxon>Alphaproteobacteria</taxon>
        <taxon>Hyphomicrobiales</taxon>
        <taxon>Rhizobiaceae</taxon>
        <taxon>Hoeflea</taxon>
    </lineage>
</organism>
<reference evidence="1 2" key="1">
    <citation type="submission" date="2015-12" db="EMBL/GenBank/DDBJ databases">
        <authorList>
            <person name="Shamseldin A."/>
            <person name="Moawad H."/>
            <person name="Abd El-Rahim W.M."/>
            <person name="Sadowsky M.J."/>
        </authorList>
    </citation>
    <scope>NUCLEOTIDE SEQUENCE [LARGE SCALE GENOMIC DNA]</scope>
    <source>
        <strain evidence="1 2">JC234</strain>
    </source>
</reference>
<evidence type="ECO:0000313" key="2">
    <source>
        <dbReference type="Proteomes" id="UP000094795"/>
    </source>
</evidence>
<protein>
    <submittedName>
        <fullName evidence="1">Uncharacterized protein</fullName>
    </submittedName>
</protein>
<evidence type="ECO:0000313" key="1">
    <source>
        <dbReference type="EMBL" id="OCW58224.1"/>
    </source>
</evidence>
<name>A0A1C1YXE4_9HYPH</name>
<keyword evidence="2" id="KW-1185">Reference proteome</keyword>
<comment type="caution">
    <text evidence="1">The sequence shown here is derived from an EMBL/GenBank/DDBJ whole genome shotgun (WGS) entry which is preliminary data.</text>
</comment>
<dbReference type="EMBL" id="LQZT01000009">
    <property type="protein sequence ID" value="OCW58224.1"/>
    <property type="molecule type" value="Genomic_DNA"/>
</dbReference>
<dbReference type="Proteomes" id="UP000094795">
    <property type="component" value="Unassembled WGS sequence"/>
</dbReference>
<dbReference type="RefSeq" id="WP_066177157.1">
    <property type="nucleotide sequence ID" value="NZ_LQZT01000009.1"/>
</dbReference>
<gene>
    <name evidence="1" type="ORF">AWJ14_01310</name>
</gene>
<dbReference type="STRING" id="1480615.AWJ14_01310"/>
<accession>A0A1C1YXE4</accession>
<proteinExistence type="predicted"/>